<name>A0A9P1BFB9_9DINO</name>
<sequence length="155" mass="16162">MQFTFSGSLQELQSAVIAALAQQLQVASSSIYVQVVVPPTGRRLAAGVWSVDYVVVLSADEASFALQTLEAVRSDSSGFRTLLVAQLLAAGASSDVVSSLVITDIGPASLRLVAPDVALPSLLPSLPNATRAAGNSTEDTEKWQVKISEVHPKGD</sequence>
<dbReference type="EMBL" id="CAMXCT020000005">
    <property type="protein sequence ID" value="CAL1125737.1"/>
    <property type="molecule type" value="Genomic_DNA"/>
</dbReference>
<protein>
    <submittedName>
        <fullName evidence="2">Uncharacterized protein</fullName>
    </submittedName>
</protein>
<feature type="region of interest" description="Disordered" evidence="1">
    <location>
        <begin position="130"/>
        <end position="155"/>
    </location>
</feature>
<evidence type="ECO:0000313" key="2">
    <source>
        <dbReference type="EMBL" id="CAI3972362.1"/>
    </source>
</evidence>
<keyword evidence="4" id="KW-1185">Reference proteome</keyword>
<accession>A0A9P1BFB9</accession>
<organism evidence="2">
    <name type="scientific">Cladocopium goreaui</name>
    <dbReference type="NCBI Taxonomy" id="2562237"/>
    <lineage>
        <taxon>Eukaryota</taxon>
        <taxon>Sar</taxon>
        <taxon>Alveolata</taxon>
        <taxon>Dinophyceae</taxon>
        <taxon>Suessiales</taxon>
        <taxon>Symbiodiniaceae</taxon>
        <taxon>Cladocopium</taxon>
    </lineage>
</organism>
<gene>
    <name evidence="2" type="ORF">C1SCF055_LOCUS950</name>
</gene>
<comment type="caution">
    <text evidence="2">The sequence shown here is derived from an EMBL/GenBank/DDBJ whole genome shotgun (WGS) entry which is preliminary data.</text>
</comment>
<dbReference type="EMBL" id="CAMXCT010000005">
    <property type="protein sequence ID" value="CAI3972362.1"/>
    <property type="molecule type" value="Genomic_DNA"/>
</dbReference>
<dbReference type="EMBL" id="CAMXCT030000005">
    <property type="protein sequence ID" value="CAL4759674.1"/>
    <property type="molecule type" value="Genomic_DNA"/>
</dbReference>
<feature type="compositionally biased region" description="Basic and acidic residues" evidence="1">
    <location>
        <begin position="139"/>
        <end position="155"/>
    </location>
</feature>
<dbReference type="Proteomes" id="UP001152797">
    <property type="component" value="Unassembled WGS sequence"/>
</dbReference>
<reference evidence="2" key="1">
    <citation type="submission" date="2022-10" db="EMBL/GenBank/DDBJ databases">
        <authorList>
            <person name="Chen Y."/>
            <person name="Dougan E. K."/>
            <person name="Chan C."/>
            <person name="Rhodes N."/>
            <person name="Thang M."/>
        </authorList>
    </citation>
    <scope>NUCLEOTIDE SEQUENCE</scope>
</reference>
<evidence type="ECO:0000256" key="1">
    <source>
        <dbReference type="SAM" id="MobiDB-lite"/>
    </source>
</evidence>
<proteinExistence type="predicted"/>
<evidence type="ECO:0000313" key="3">
    <source>
        <dbReference type="EMBL" id="CAL4759674.1"/>
    </source>
</evidence>
<reference evidence="3 4" key="2">
    <citation type="submission" date="2024-05" db="EMBL/GenBank/DDBJ databases">
        <authorList>
            <person name="Chen Y."/>
            <person name="Shah S."/>
            <person name="Dougan E. K."/>
            <person name="Thang M."/>
            <person name="Chan C."/>
        </authorList>
    </citation>
    <scope>NUCLEOTIDE SEQUENCE [LARGE SCALE GENOMIC DNA]</scope>
</reference>
<evidence type="ECO:0000313" key="4">
    <source>
        <dbReference type="Proteomes" id="UP001152797"/>
    </source>
</evidence>
<dbReference type="AlphaFoldDB" id="A0A9P1BFB9"/>